<evidence type="ECO:0000313" key="2">
    <source>
        <dbReference type="Proteomes" id="UP000005510"/>
    </source>
</evidence>
<organism evidence="1 2">
    <name type="scientific">Parabacteroides johnsonii DSM 18315</name>
    <dbReference type="NCBI Taxonomy" id="537006"/>
    <lineage>
        <taxon>Bacteria</taxon>
        <taxon>Pseudomonadati</taxon>
        <taxon>Bacteroidota</taxon>
        <taxon>Bacteroidia</taxon>
        <taxon>Bacteroidales</taxon>
        <taxon>Tannerellaceae</taxon>
        <taxon>Parabacteroides</taxon>
    </lineage>
</organism>
<proteinExistence type="predicted"/>
<protein>
    <submittedName>
        <fullName evidence="1">Uncharacterized protein</fullName>
    </submittedName>
</protein>
<dbReference type="HOGENOM" id="CLU_2863772_0_0_10"/>
<accession>B7B5R1</accession>
<sequence length="64" mass="7286">MILYPIYFKFPARVIFFNKHIFHLSTDNQADNILLVFQGGYCISAALVKAGKGKILIVEILKNE</sequence>
<reference evidence="1 2" key="1">
    <citation type="submission" date="2008-10" db="EMBL/GenBank/DDBJ databases">
        <title>Draft genome sequence of Parabacteroides johnsonii (DSM 18315).</title>
        <authorList>
            <person name="Sudarsanam P."/>
            <person name="Ley R."/>
            <person name="Guruge J."/>
            <person name="Turnbaugh P.J."/>
            <person name="Mahowald M."/>
            <person name="Liep D."/>
            <person name="Gordon J."/>
        </authorList>
    </citation>
    <scope>NUCLEOTIDE SEQUENCE [LARGE SCALE GENOMIC DNA]</scope>
    <source>
        <strain evidence="1 2">DSM 18315</strain>
    </source>
</reference>
<comment type="caution">
    <text evidence="1">The sequence shown here is derived from an EMBL/GenBank/DDBJ whole genome shotgun (WGS) entry which is preliminary data.</text>
</comment>
<reference evidence="1 2" key="2">
    <citation type="submission" date="2008-10" db="EMBL/GenBank/DDBJ databases">
        <authorList>
            <person name="Fulton L."/>
            <person name="Clifton S."/>
            <person name="Fulton B."/>
            <person name="Xu J."/>
            <person name="Minx P."/>
            <person name="Pepin K.H."/>
            <person name="Johnson M."/>
            <person name="Bhonagiri V."/>
            <person name="Nash W.E."/>
            <person name="Mardis E.R."/>
            <person name="Wilson R.K."/>
        </authorList>
    </citation>
    <scope>NUCLEOTIDE SEQUENCE [LARGE SCALE GENOMIC DNA]</scope>
    <source>
        <strain evidence="1 2">DSM 18315</strain>
    </source>
</reference>
<evidence type="ECO:0000313" key="1">
    <source>
        <dbReference type="EMBL" id="EEC98290.1"/>
    </source>
</evidence>
<dbReference type="EMBL" id="ABYH01000031">
    <property type="protein sequence ID" value="EEC98290.1"/>
    <property type="molecule type" value="Genomic_DNA"/>
</dbReference>
<name>B7B5R1_9BACT</name>
<gene>
    <name evidence="1" type="ORF">PRABACTJOHN_00354</name>
</gene>
<dbReference type="Proteomes" id="UP000005510">
    <property type="component" value="Unassembled WGS sequence"/>
</dbReference>
<dbReference type="AlphaFoldDB" id="B7B5R1"/>
<dbReference type="STRING" id="537006.PRABACTJOHN_00354"/>